<dbReference type="CDD" id="cd21865">
    <property type="entry name" value="DEUBAD_NFRKB"/>
    <property type="match status" value="1"/>
</dbReference>
<protein>
    <recommendedName>
        <fullName evidence="3">Nuclear factor related to kappa-B-binding protein</fullName>
    </recommendedName>
</protein>
<reference evidence="2" key="1">
    <citation type="journal article" date="2007" name="PLoS ONE">
        <title>The first genome sequence of an elite grapevine cultivar (Pinot noir Vitis vinifera L.): coping with a highly heterozygous genome.</title>
        <authorList>
            <person name="Velasco R."/>
            <person name="Zharkikh A."/>
            <person name="Troggio M."/>
            <person name="Cartwright D.A."/>
            <person name="Cestaro A."/>
            <person name="Pruss D."/>
            <person name="Pindo M."/>
            <person name="FitzGerald L.M."/>
            <person name="Vezzulli S."/>
            <person name="Reid J."/>
            <person name="Malacarne G."/>
            <person name="Iliev D."/>
            <person name="Coppola G."/>
            <person name="Wardell B."/>
            <person name="Micheletti D."/>
            <person name="Macalma T."/>
            <person name="Facci M."/>
            <person name="Mitchell J.T."/>
            <person name="Perazzolli M."/>
            <person name="Eldredge G."/>
            <person name="Gatto P."/>
            <person name="Oyzerski R."/>
            <person name="Moretto M."/>
            <person name="Gutin N."/>
            <person name="Stefanini M."/>
            <person name="Chen Y."/>
            <person name="Segala C."/>
            <person name="Davenport C."/>
            <person name="Dematte L."/>
            <person name="Mraz A."/>
            <person name="Battilana J."/>
            <person name="Stormo K."/>
            <person name="Costa F."/>
            <person name="Tao Q."/>
            <person name="Si-Ammour A."/>
            <person name="Harkins T."/>
            <person name="Lackey A."/>
            <person name="Perbost C."/>
            <person name="Taillon B."/>
            <person name="Stella A."/>
            <person name="Solovyev V."/>
            <person name="Fawcett J.A."/>
            <person name="Sterck L."/>
            <person name="Vandepoele K."/>
            <person name="Grando S.M."/>
            <person name="Toppo S."/>
            <person name="Moser C."/>
            <person name="Lanchbury J."/>
            <person name="Bogden R."/>
            <person name="Skolnick M."/>
            <person name="Sgaramella V."/>
            <person name="Bhatnagar S.K."/>
            <person name="Fontana P."/>
            <person name="Gutin A."/>
            <person name="Van de Peer Y."/>
            <person name="Salamini F."/>
            <person name="Viola R."/>
        </authorList>
    </citation>
    <scope>NUCLEOTIDE SEQUENCE</scope>
</reference>
<dbReference type="AlphaFoldDB" id="A5BSY2"/>
<proteinExistence type="predicted"/>
<evidence type="ECO:0000256" key="1">
    <source>
        <dbReference type="SAM" id="MobiDB-lite"/>
    </source>
</evidence>
<dbReference type="EMBL" id="AM469918">
    <property type="protein sequence ID" value="CAN68271.1"/>
    <property type="molecule type" value="Genomic_DNA"/>
</dbReference>
<feature type="region of interest" description="Disordered" evidence="1">
    <location>
        <begin position="289"/>
        <end position="312"/>
    </location>
</feature>
<evidence type="ECO:0008006" key="3">
    <source>
        <dbReference type="Google" id="ProtNLM"/>
    </source>
</evidence>
<dbReference type="PANTHER" id="PTHR13052:SF2">
    <property type="entry name" value="NUCLEAR FACTOR KAPPA-B-BINDING PROTEIN"/>
    <property type="match status" value="1"/>
</dbReference>
<dbReference type="InterPro" id="IPR024867">
    <property type="entry name" value="NFRKB"/>
</dbReference>
<feature type="compositionally biased region" description="Basic and acidic residues" evidence="1">
    <location>
        <begin position="518"/>
        <end position="530"/>
    </location>
</feature>
<feature type="compositionally biased region" description="Basic and acidic residues" evidence="1">
    <location>
        <begin position="297"/>
        <end position="312"/>
    </location>
</feature>
<feature type="region of interest" description="Disordered" evidence="1">
    <location>
        <begin position="443"/>
        <end position="553"/>
    </location>
</feature>
<name>A5BSY2_VITVI</name>
<sequence>MVQRSYKNVRTTPPNHPPIIYPIFIDQKNESQRGDRGWSTIKMVGTQARTAGARGWSQAAPEGAKATLKEAQTIGVEYVTGILIQKKKRLSAASIVGCSSHQPSRAKRKSLGSTQCGLNMRSHISLNWDDNKKRVVAKREQIAISWRDLSPFINSVPHCPNILADIWAIPPEIFELKGLTEVLSFEVTVWQTHLSEKERDLLTQFLPSGLDGQQVVQALLAGDNFHFGNPFLKWQPMLNRFTKFLESYLLLLDDILTHKSHDESGFHDSEENLAATSESCSWAADEKACSSDNQNSSRKDGELQKGKDLMKDKCKSPVAASNGLKVVTRTRKRVKFSKLNIHYGDGAKYMSYIKISKKQHQLVKSMKQSGNSIQPRSLNRVLGDLDSFHIRPYEVFEEEEKRKFHEHWSQLATRDLPAAFANRGKKQLQRRQMTQSLALEMEERLKPLVEDDEKEGPDSILQEQEDNGATDHEPTMDDDDKPVPDSNQNQTIQPIPLLNDNLEFGPMDMDPENNHVVSKLDDDSPSEKSEGSGNLSPEDVAVSQGLPLSSGCDVRSAFSMPDAYYGSTSLNHEYTSTRESSLGHSHIIEQPSCLIDLESEMHKEGSGKDLLHRESNHGPFFSPYPNPDRSGLLQSFMKGQGMLPYHHEQEQTVLDFHPTTNVLIETGQFPGHLQEQLQLTLPLEQRQKRQDEIYMHQNMQENMYSDVGRYSIPRQEHFSTVNMQDWSVNSARVSTPLQPHLNGADLLSQNWLPGEHRPRGGWSGSDGVGVGVGVLSHSIGNRGNTDGSLFSVLSHCREFQSGGPYESMGSTEHFISSRNYGGLGGGIPRSTTVLPQAANPLNFLSGCEAAATPKTNNMGWTSLPHQNSALNDSNG</sequence>
<dbReference type="ExpressionAtlas" id="A5BSY2">
    <property type="expression patterns" value="baseline and differential"/>
</dbReference>
<evidence type="ECO:0000313" key="2">
    <source>
        <dbReference type="EMBL" id="CAN68271.1"/>
    </source>
</evidence>
<dbReference type="GO" id="GO:0031011">
    <property type="term" value="C:Ino80 complex"/>
    <property type="evidence" value="ECO:0007669"/>
    <property type="project" value="InterPro"/>
</dbReference>
<organism evidence="2">
    <name type="scientific">Vitis vinifera</name>
    <name type="common">Grape</name>
    <dbReference type="NCBI Taxonomy" id="29760"/>
    <lineage>
        <taxon>Eukaryota</taxon>
        <taxon>Viridiplantae</taxon>
        <taxon>Streptophyta</taxon>
        <taxon>Embryophyta</taxon>
        <taxon>Tracheophyta</taxon>
        <taxon>Spermatophyta</taxon>
        <taxon>Magnoliopsida</taxon>
        <taxon>eudicotyledons</taxon>
        <taxon>Gunneridae</taxon>
        <taxon>Pentapetalae</taxon>
        <taxon>rosids</taxon>
        <taxon>Vitales</taxon>
        <taxon>Vitaceae</taxon>
        <taxon>Viteae</taxon>
        <taxon>Vitis</taxon>
    </lineage>
</organism>
<dbReference type="PANTHER" id="PTHR13052">
    <property type="entry name" value="NFRKB-RELATED"/>
    <property type="match status" value="1"/>
</dbReference>
<accession>A5BSY2</accession>
<gene>
    <name evidence="2" type="ORF">VITISV_029912</name>
</gene>